<evidence type="ECO:0000256" key="1">
    <source>
        <dbReference type="SAM" id="SignalP"/>
    </source>
</evidence>
<dbReference type="KEGG" id="copr:Cop2CBH44_31080"/>
<dbReference type="RefSeq" id="WP_021930103.1">
    <property type="nucleotide sequence ID" value="NZ_AP023322.1"/>
</dbReference>
<keyword evidence="3" id="KW-1185">Reference proteome</keyword>
<dbReference type="Proteomes" id="UP000594042">
    <property type="component" value="Chromosome"/>
</dbReference>
<reference evidence="3" key="1">
    <citation type="submission" date="2020-07" db="EMBL/GenBank/DDBJ databases">
        <title>Complete genome sequencing of Coprobacter sp. strain 2CBH44.</title>
        <authorList>
            <person name="Sakamoto M."/>
            <person name="Murakami T."/>
            <person name="Mori H."/>
        </authorList>
    </citation>
    <scope>NUCLEOTIDE SEQUENCE [LARGE SCALE GENOMIC DNA]</scope>
    <source>
        <strain evidence="3">2CBH44</strain>
    </source>
</reference>
<sequence>MKSKFLYISILALASSFVACEEEYKVDVPNYTFVDNLVTYDPATANIGGEFTVVSMANFKYGIKGMQDLDEVKLRYTETGELMSWQWGYKYTGIVDDVRTYDKDTIVMGYNSTDQWKQGKWELLVCRDEQAQVIGTFDCKILKLRQEDAVVTSRVNSGVIQVYADGWLGQNVDSLRILDAATREQKISIVSPADENNSSSSAVNVGFTSNLLKSGKYILQITRWNYGMAQDLAEFDFFSFVYSDKPFSKDESGNYYINITFDEVVTGDKYAVAYRNNTKGWNANFVTTNFDADTQTYRIPIPSSHLKDGENYTVQIIKKAGYNVNLGTVTLNFDDVQ</sequence>
<evidence type="ECO:0000313" key="2">
    <source>
        <dbReference type="EMBL" id="BCI64755.1"/>
    </source>
</evidence>
<gene>
    <name evidence="2" type="ORF">Cop2CBH44_31080</name>
</gene>
<keyword evidence="1" id="KW-0732">Signal</keyword>
<protein>
    <submittedName>
        <fullName evidence="2">Uncharacterized protein</fullName>
    </submittedName>
</protein>
<dbReference type="EMBL" id="AP023322">
    <property type="protein sequence ID" value="BCI64755.1"/>
    <property type="molecule type" value="Genomic_DNA"/>
</dbReference>
<name>A0A7G1HYF8_9BACT</name>
<evidence type="ECO:0000313" key="3">
    <source>
        <dbReference type="Proteomes" id="UP000594042"/>
    </source>
</evidence>
<organism evidence="2 3">
    <name type="scientific">Coprobacter secundus subsp. similis</name>
    <dbReference type="NCBI Taxonomy" id="2751153"/>
    <lineage>
        <taxon>Bacteria</taxon>
        <taxon>Pseudomonadati</taxon>
        <taxon>Bacteroidota</taxon>
        <taxon>Bacteroidia</taxon>
        <taxon>Bacteroidales</taxon>
        <taxon>Barnesiellaceae</taxon>
        <taxon>Coprobacter</taxon>
    </lineage>
</organism>
<dbReference type="PROSITE" id="PS51257">
    <property type="entry name" value="PROKAR_LIPOPROTEIN"/>
    <property type="match status" value="1"/>
</dbReference>
<accession>A0A7G1HYF8</accession>
<proteinExistence type="predicted"/>
<dbReference type="AlphaFoldDB" id="A0A7G1HYF8"/>
<feature type="signal peptide" evidence="1">
    <location>
        <begin position="1"/>
        <end position="21"/>
    </location>
</feature>
<feature type="chain" id="PRO_5028907180" evidence="1">
    <location>
        <begin position="22"/>
        <end position="337"/>
    </location>
</feature>